<evidence type="ECO:0000313" key="7">
    <source>
        <dbReference type="EMBL" id="KAJ3124130.1"/>
    </source>
</evidence>
<gene>
    <name evidence="7" type="ORF">HK100_011354</name>
</gene>
<evidence type="ECO:0000259" key="6">
    <source>
        <dbReference type="SMART" id="SM00906"/>
    </source>
</evidence>
<feature type="region of interest" description="Disordered" evidence="5">
    <location>
        <begin position="806"/>
        <end position="856"/>
    </location>
</feature>
<accession>A0AAD5XE77</accession>
<evidence type="ECO:0000256" key="4">
    <source>
        <dbReference type="ARBA" id="ARBA00023242"/>
    </source>
</evidence>
<name>A0AAD5XE77_9FUNG</name>
<evidence type="ECO:0000313" key="8">
    <source>
        <dbReference type="Proteomes" id="UP001211907"/>
    </source>
</evidence>
<feature type="compositionally biased region" description="Polar residues" evidence="5">
    <location>
        <begin position="817"/>
        <end position="856"/>
    </location>
</feature>
<keyword evidence="4" id="KW-0539">Nucleus</keyword>
<keyword evidence="2" id="KW-0479">Metal-binding</keyword>
<evidence type="ECO:0000256" key="3">
    <source>
        <dbReference type="ARBA" id="ARBA00023125"/>
    </source>
</evidence>
<comment type="caution">
    <text evidence="7">The sequence shown here is derived from an EMBL/GenBank/DDBJ whole genome shotgun (WGS) entry which is preliminary data.</text>
</comment>
<feature type="region of interest" description="Disordered" evidence="5">
    <location>
        <begin position="1"/>
        <end position="22"/>
    </location>
</feature>
<dbReference type="GO" id="GO:0003677">
    <property type="term" value="F:DNA binding"/>
    <property type="evidence" value="ECO:0007669"/>
    <property type="project" value="UniProtKB-KW"/>
</dbReference>
<dbReference type="AlphaFoldDB" id="A0AAD5XE77"/>
<keyword evidence="3" id="KW-0238">DNA-binding</keyword>
<feature type="region of interest" description="Disordered" evidence="5">
    <location>
        <begin position="162"/>
        <end position="188"/>
    </location>
</feature>
<dbReference type="Pfam" id="PF04082">
    <property type="entry name" value="Fungal_trans"/>
    <property type="match status" value="1"/>
</dbReference>
<dbReference type="InterPro" id="IPR007219">
    <property type="entry name" value="XnlR_reg_dom"/>
</dbReference>
<dbReference type="EMBL" id="JADGJH010000692">
    <property type="protein sequence ID" value="KAJ3124130.1"/>
    <property type="molecule type" value="Genomic_DNA"/>
</dbReference>
<dbReference type="GO" id="GO:0008270">
    <property type="term" value="F:zinc ion binding"/>
    <property type="evidence" value="ECO:0007669"/>
    <property type="project" value="InterPro"/>
</dbReference>
<feature type="domain" description="Xylanolytic transcriptional activator regulatory" evidence="6">
    <location>
        <begin position="378"/>
        <end position="456"/>
    </location>
</feature>
<dbReference type="InterPro" id="IPR050987">
    <property type="entry name" value="AtrR-like"/>
</dbReference>
<keyword evidence="8" id="KW-1185">Reference proteome</keyword>
<dbReference type="GO" id="GO:0006351">
    <property type="term" value="P:DNA-templated transcription"/>
    <property type="evidence" value="ECO:0007669"/>
    <property type="project" value="InterPro"/>
</dbReference>
<reference evidence="7" key="1">
    <citation type="submission" date="2020-05" db="EMBL/GenBank/DDBJ databases">
        <title>Phylogenomic resolution of chytrid fungi.</title>
        <authorList>
            <person name="Stajich J.E."/>
            <person name="Amses K."/>
            <person name="Simmons R."/>
            <person name="Seto K."/>
            <person name="Myers J."/>
            <person name="Bonds A."/>
            <person name="Quandt C.A."/>
            <person name="Barry K."/>
            <person name="Liu P."/>
            <person name="Grigoriev I."/>
            <person name="Longcore J.E."/>
            <person name="James T.Y."/>
        </authorList>
    </citation>
    <scope>NUCLEOTIDE SEQUENCE</scope>
    <source>
        <strain evidence="7">JEL0513</strain>
    </source>
</reference>
<dbReference type="CDD" id="cd12148">
    <property type="entry name" value="fungal_TF_MHR"/>
    <property type="match status" value="1"/>
</dbReference>
<evidence type="ECO:0000256" key="1">
    <source>
        <dbReference type="ARBA" id="ARBA00004123"/>
    </source>
</evidence>
<dbReference type="PANTHER" id="PTHR46910:SF3">
    <property type="entry name" value="HALOTOLERANCE PROTEIN 9-RELATED"/>
    <property type="match status" value="1"/>
</dbReference>
<dbReference type="GO" id="GO:0005634">
    <property type="term" value="C:nucleus"/>
    <property type="evidence" value="ECO:0007669"/>
    <property type="project" value="UniProtKB-SubCell"/>
</dbReference>
<comment type="subcellular location">
    <subcellularLocation>
        <location evidence="1">Nucleus</location>
    </subcellularLocation>
</comment>
<sequence>APLFKSKREDANGTAVNSSHLTSSSARLDAIERRIGSIENILCRVVPLLEKSATAMKTTHDQLQQQQQHSAANITQHSTFLPSVSSPSSLATQISIPQSTNNASYKTGGFLVNTEETALTFWGSTSALGGSTNNAHLYKSIPRYVNGTLIIHIPARTIQQEALESQSTKNSPVGSLSSLHSASPVRRTGFGGRREARLYSEDGNSLKGSSTSKVGSMTSFSSLSTLSVLLEPVQLFDLIPLPEAFIDMILKNFWEQFHPQFPLVDKLWFTSELKNLRNLPCIVVESHWRFILLLTSIVALMVNFTPYLSMGMFISNALTETAESEQKSENEAVLKYLLESYKKILFDHFEIADVIAIQSLLFVVMVGAFGRGSRFTGTWGYMGLAVRFSYELGLHRSIKELGVQHRTFDRDSIALRNKTWHCVNIMETYTCIWTGRPLGISDSDWDAEYPSGKSQEIILLRQHIDLVLVIGKILRFANRAQQVDVDFYVSDISQRLEKWWIQLDENWRNNKFHERWNSKAMMSLMYHSAVILFHRTAFFKIDHPDCLKSSRAITTLVSRFEAQPMENECIVLFPTFTYCAMMACTVHISSMLSSSASGDTVRFIMAVGDLEKCMRVFDNLRAIFINAERCWKTVMDFLAAKGIKLDELVKASQNSAKNLGISLTSSSSSSTSSSASSSPSVTVSFKSESVKTPKLGALTGTTPLTEGLNGLDIASWSIDLTDSQKLHLQQIGTPSGSSSSNLGGLSSGLGLWDELSLFDLAGLGGLNEMMETDFSLFTGLPAQQQQQVQRQFSQSLFPQQPQLFQPKLQQQHHQQQINQLANNSGDRAPQSPVQLQKRQQKLSLAQHQQSNQAHQMENNSLHQIQGGHQCQVQIHQQNQRPQPHVVTSSLVLKPLGGVGGMGMNWSK</sequence>
<evidence type="ECO:0000256" key="2">
    <source>
        <dbReference type="ARBA" id="ARBA00022723"/>
    </source>
</evidence>
<proteinExistence type="predicted"/>
<evidence type="ECO:0000256" key="5">
    <source>
        <dbReference type="SAM" id="MobiDB-lite"/>
    </source>
</evidence>
<feature type="compositionally biased region" description="Basic and acidic residues" evidence="5">
    <location>
        <begin position="1"/>
        <end position="11"/>
    </location>
</feature>
<feature type="non-terminal residue" evidence="7">
    <location>
        <position position="907"/>
    </location>
</feature>
<protein>
    <recommendedName>
        <fullName evidence="6">Xylanolytic transcriptional activator regulatory domain-containing protein</fullName>
    </recommendedName>
</protein>
<feature type="compositionally biased region" description="Polar residues" evidence="5">
    <location>
        <begin position="162"/>
        <end position="181"/>
    </location>
</feature>
<dbReference type="Proteomes" id="UP001211907">
    <property type="component" value="Unassembled WGS sequence"/>
</dbReference>
<organism evidence="7 8">
    <name type="scientific">Physocladia obscura</name>
    <dbReference type="NCBI Taxonomy" id="109957"/>
    <lineage>
        <taxon>Eukaryota</taxon>
        <taxon>Fungi</taxon>
        <taxon>Fungi incertae sedis</taxon>
        <taxon>Chytridiomycota</taxon>
        <taxon>Chytridiomycota incertae sedis</taxon>
        <taxon>Chytridiomycetes</taxon>
        <taxon>Chytridiales</taxon>
        <taxon>Chytriomycetaceae</taxon>
        <taxon>Physocladia</taxon>
    </lineage>
</organism>
<feature type="compositionally biased region" description="Low complexity" evidence="5">
    <location>
        <begin position="806"/>
        <end position="816"/>
    </location>
</feature>
<dbReference type="PANTHER" id="PTHR46910">
    <property type="entry name" value="TRANSCRIPTION FACTOR PDR1"/>
    <property type="match status" value="1"/>
</dbReference>
<dbReference type="SMART" id="SM00906">
    <property type="entry name" value="Fungal_trans"/>
    <property type="match status" value="1"/>
</dbReference>
<dbReference type="GO" id="GO:0003700">
    <property type="term" value="F:DNA-binding transcription factor activity"/>
    <property type="evidence" value="ECO:0007669"/>
    <property type="project" value="InterPro"/>
</dbReference>